<dbReference type="Proteomes" id="UP000054324">
    <property type="component" value="Unassembled WGS sequence"/>
</dbReference>
<organism evidence="2 3">
    <name type="scientific">Opisthorchis viverrini</name>
    <name type="common">Southeast Asian liver fluke</name>
    <dbReference type="NCBI Taxonomy" id="6198"/>
    <lineage>
        <taxon>Eukaryota</taxon>
        <taxon>Metazoa</taxon>
        <taxon>Spiralia</taxon>
        <taxon>Lophotrochozoa</taxon>
        <taxon>Platyhelminthes</taxon>
        <taxon>Trematoda</taxon>
        <taxon>Digenea</taxon>
        <taxon>Opisthorchiida</taxon>
        <taxon>Opisthorchiata</taxon>
        <taxon>Opisthorchiidae</taxon>
        <taxon>Opisthorchis</taxon>
    </lineage>
</organism>
<keyword evidence="3" id="KW-1185">Reference proteome</keyword>
<feature type="compositionally biased region" description="Polar residues" evidence="1">
    <location>
        <begin position="1"/>
        <end position="15"/>
    </location>
</feature>
<dbReference type="KEGG" id="ovi:T265_04130"/>
<proteinExistence type="predicted"/>
<dbReference type="AlphaFoldDB" id="A0A074ZTS6"/>
<dbReference type="CTD" id="20318316"/>
<sequence>MEITCKTNQIQGRKSTTQHKREQTNQKRTNNTQMKLSKQPMECDIHIPLCSANRHRAKNIK</sequence>
<dbReference type="EMBL" id="KL596683">
    <property type="protein sequence ID" value="KER29197.1"/>
    <property type="molecule type" value="Genomic_DNA"/>
</dbReference>
<evidence type="ECO:0000256" key="1">
    <source>
        <dbReference type="SAM" id="MobiDB-lite"/>
    </source>
</evidence>
<gene>
    <name evidence="2" type="ORF">T265_04130</name>
</gene>
<reference evidence="2 3" key="1">
    <citation type="submission" date="2013-11" db="EMBL/GenBank/DDBJ databases">
        <title>Opisthorchis viverrini - life in the bile duct.</title>
        <authorList>
            <person name="Young N.D."/>
            <person name="Nagarajan N."/>
            <person name="Lin S.J."/>
            <person name="Korhonen P.K."/>
            <person name="Jex A.R."/>
            <person name="Hall R.S."/>
            <person name="Safavi-Hemami H."/>
            <person name="Kaewkong W."/>
            <person name="Bertrand D."/>
            <person name="Gao S."/>
            <person name="Seet Q."/>
            <person name="Wongkham S."/>
            <person name="Teh B.T."/>
            <person name="Wongkham C."/>
            <person name="Intapan P.M."/>
            <person name="Maleewong W."/>
            <person name="Yang X."/>
            <person name="Hu M."/>
            <person name="Wang Z."/>
            <person name="Hofmann A."/>
            <person name="Sternberg P.W."/>
            <person name="Tan P."/>
            <person name="Wang J."/>
            <person name="Gasser R.B."/>
        </authorList>
    </citation>
    <scope>NUCLEOTIDE SEQUENCE [LARGE SCALE GENOMIC DNA]</scope>
</reference>
<evidence type="ECO:0000313" key="3">
    <source>
        <dbReference type="Proteomes" id="UP000054324"/>
    </source>
</evidence>
<evidence type="ECO:0000313" key="2">
    <source>
        <dbReference type="EMBL" id="KER29197.1"/>
    </source>
</evidence>
<name>A0A074ZTS6_OPIVI</name>
<dbReference type="GeneID" id="20318316"/>
<dbReference type="RefSeq" id="XP_009167052.1">
    <property type="nucleotide sequence ID" value="XM_009168788.1"/>
</dbReference>
<accession>A0A074ZTS6</accession>
<feature type="region of interest" description="Disordered" evidence="1">
    <location>
        <begin position="1"/>
        <end position="30"/>
    </location>
</feature>
<protein>
    <submittedName>
        <fullName evidence="2">Uncharacterized protein</fullName>
    </submittedName>
</protein>